<reference evidence="2 3" key="2">
    <citation type="submission" date="2018-11" db="EMBL/GenBank/DDBJ databases">
        <authorList>
            <consortium name="Pathogen Informatics"/>
        </authorList>
    </citation>
    <scope>NUCLEOTIDE SEQUENCE [LARGE SCALE GENOMIC DNA]</scope>
</reference>
<name>A0A183DK21_9BILA</name>
<keyword evidence="3" id="KW-1185">Reference proteome</keyword>
<dbReference type="Proteomes" id="UP000271098">
    <property type="component" value="Unassembled WGS sequence"/>
</dbReference>
<dbReference type="EMBL" id="UYRT01028454">
    <property type="protein sequence ID" value="VDK67723.1"/>
    <property type="molecule type" value="Genomic_DNA"/>
</dbReference>
<dbReference type="CDD" id="cd18186">
    <property type="entry name" value="BTB_POZ_ZBTB_KLHL-like"/>
    <property type="match status" value="1"/>
</dbReference>
<protein>
    <submittedName>
        <fullName evidence="4">BTB domain-containing protein</fullName>
    </submittedName>
</protein>
<dbReference type="Pfam" id="PF00651">
    <property type="entry name" value="BTB"/>
    <property type="match status" value="1"/>
</dbReference>
<evidence type="ECO:0000313" key="3">
    <source>
        <dbReference type="Proteomes" id="UP000271098"/>
    </source>
</evidence>
<evidence type="ECO:0000313" key="2">
    <source>
        <dbReference type="EMBL" id="VDK67723.1"/>
    </source>
</evidence>
<dbReference type="OrthoDB" id="6128193at2759"/>
<dbReference type="PROSITE" id="PS50097">
    <property type="entry name" value="BTB"/>
    <property type="match status" value="1"/>
</dbReference>
<evidence type="ECO:0000259" key="1">
    <source>
        <dbReference type="PROSITE" id="PS50097"/>
    </source>
</evidence>
<proteinExistence type="predicted"/>
<dbReference type="WBParaSite" id="GPUH_0000907201-mRNA-1">
    <property type="protein sequence ID" value="GPUH_0000907201-mRNA-1"/>
    <property type="gene ID" value="GPUH_0000907201"/>
</dbReference>
<reference evidence="4" key="1">
    <citation type="submission" date="2016-06" db="UniProtKB">
        <authorList>
            <consortium name="WormBaseParasite"/>
        </authorList>
    </citation>
    <scope>IDENTIFICATION</scope>
</reference>
<dbReference type="SUPFAM" id="SSF54695">
    <property type="entry name" value="POZ domain"/>
    <property type="match status" value="1"/>
</dbReference>
<feature type="domain" description="BTB" evidence="1">
    <location>
        <begin position="39"/>
        <end position="78"/>
    </location>
</feature>
<dbReference type="InterPro" id="IPR011333">
    <property type="entry name" value="SKP1/BTB/POZ_sf"/>
</dbReference>
<sequence length="78" mass="8585">MSEGRISELKHDYTCSASEDVGVRLAKRLTDFLKEGVGCDVKFVVGTEHEVVLAHQIVLACSSEVFATMFYGKMAQSK</sequence>
<evidence type="ECO:0000313" key="4">
    <source>
        <dbReference type="WBParaSite" id="GPUH_0000907201-mRNA-1"/>
    </source>
</evidence>
<dbReference type="Gene3D" id="3.30.710.10">
    <property type="entry name" value="Potassium Channel Kv1.1, Chain A"/>
    <property type="match status" value="1"/>
</dbReference>
<dbReference type="InterPro" id="IPR000210">
    <property type="entry name" value="BTB/POZ_dom"/>
</dbReference>
<dbReference type="PANTHER" id="PTHR24410">
    <property type="entry name" value="HL07962P-RELATED"/>
    <property type="match status" value="1"/>
</dbReference>
<dbReference type="PANTHER" id="PTHR24410:SF23">
    <property type="entry name" value="BTB DOMAIN-CONTAINING PROTEIN-RELATED"/>
    <property type="match status" value="1"/>
</dbReference>
<organism evidence="4">
    <name type="scientific">Gongylonema pulchrum</name>
    <dbReference type="NCBI Taxonomy" id="637853"/>
    <lineage>
        <taxon>Eukaryota</taxon>
        <taxon>Metazoa</taxon>
        <taxon>Ecdysozoa</taxon>
        <taxon>Nematoda</taxon>
        <taxon>Chromadorea</taxon>
        <taxon>Rhabditida</taxon>
        <taxon>Spirurina</taxon>
        <taxon>Spiruromorpha</taxon>
        <taxon>Spiruroidea</taxon>
        <taxon>Gongylonematidae</taxon>
        <taxon>Gongylonema</taxon>
    </lineage>
</organism>
<dbReference type="InterPro" id="IPR051481">
    <property type="entry name" value="BTB-POZ/Galectin-3-binding"/>
</dbReference>
<accession>A0A183DK21</accession>
<dbReference type="AlphaFoldDB" id="A0A183DK21"/>
<gene>
    <name evidence="2" type="ORF">GPUH_LOCUS9060</name>
</gene>